<dbReference type="InterPro" id="IPR041657">
    <property type="entry name" value="HTH_17"/>
</dbReference>
<reference evidence="2 3" key="1">
    <citation type="submission" date="2024-01" db="EMBL/GenBank/DDBJ databases">
        <title>Hyphobacterium bacterium isolated from marine sediment.</title>
        <authorList>
            <person name="Zhao S."/>
        </authorList>
    </citation>
    <scope>NUCLEOTIDE SEQUENCE [LARGE SCALE GENOMIC DNA]</scope>
    <source>
        <strain evidence="3">HN65</strain>
    </source>
</reference>
<keyword evidence="3" id="KW-1185">Reference proteome</keyword>
<dbReference type="InterPro" id="IPR009061">
    <property type="entry name" value="DNA-bd_dom_put_sf"/>
</dbReference>
<protein>
    <submittedName>
        <fullName evidence="2">Helix-turn-helix domain-containing protein</fullName>
    </submittedName>
</protein>
<evidence type="ECO:0000313" key="2">
    <source>
        <dbReference type="EMBL" id="MEE2527197.1"/>
    </source>
</evidence>
<dbReference type="RefSeq" id="WP_330199859.1">
    <property type="nucleotide sequence ID" value="NZ_JAZDRP010000009.1"/>
</dbReference>
<organism evidence="2 3">
    <name type="scientific">Hyphobacterium lacteum</name>
    <dbReference type="NCBI Taxonomy" id="3116575"/>
    <lineage>
        <taxon>Bacteria</taxon>
        <taxon>Pseudomonadati</taxon>
        <taxon>Pseudomonadota</taxon>
        <taxon>Alphaproteobacteria</taxon>
        <taxon>Maricaulales</taxon>
        <taxon>Maricaulaceae</taxon>
        <taxon>Hyphobacterium</taxon>
    </lineage>
</organism>
<evidence type="ECO:0000259" key="1">
    <source>
        <dbReference type="Pfam" id="PF12728"/>
    </source>
</evidence>
<dbReference type="Pfam" id="PF12728">
    <property type="entry name" value="HTH_17"/>
    <property type="match status" value="1"/>
</dbReference>
<feature type="domain" description="Helix-turn-helix" evidence="1">
    <location>
        <begin position="3"/>
        <end position="52"/>
    </location>
</feature>
<accession>A0ABU7LTH2</accession>
<sequence length="61" mass="6783">MTLLNVAALAEKTGISVSTWNKRRLSGDTPAFLKVGRRVLYRWSDVEQWLDGKTKGSTSDA</sequence>
<dbReference type="Proteomes" id="UP001354971">
    <property type="component" value="Unassembled WGS sequence"/>
</dbReference>
<evidence type="ECO:0000313" key="3">
    <source>
        <dbReference type="Proteomes" id="UP001354971"/>
    </source>
</evidence>
<gene>
    <name evidence="2" type="ORF">V0U79_12540</name>
</gene>
<comment type="caution">
    <text evidence="2">The sequence shown here is derived from an EMBL/GenBank/DDBJ whole genome shotgun (WGS) entry which is preliminary data.</text>
</comment>
<name>A0ABU7LTH2_9PROT</name>
<dbReference type="SUPFAM" id="SSF46955">
    <property type="entry name" value="Putative DNA-binding domain"/>
    <property type="match status" value="1"/>
</dbReference>
<dbReference type="EMBL" id="JAZDRP010000009">
    <property type="protein sequence ID" value="MEE2527197.1"/>
    <property type="molecule type" value="Genomic_DNA"/>
</dbReference>
<proteinExistence type="predicted"/>